<protein>
    <submittedName>
        <fullName evidence="1">Uncharacterized protein</fullName>
    </submittedName>
</protein>
<evidence type="ECO:0000313" key="1">
    <source>
        <dbReference type="EMBL" id="QJA70850.1"/>
    </source>
</evidence>
<sequence>MVELMDEPDIKLLLREFERKLTDAELWVALEGSPEGDNHDMENNDE</sequence>
<evidence type="ECO:0000313" key="2">
    <source>
        <dbReference type="EMBL" id="QJA97777.1"/>
    </source>
</evidence>
<dbReference type="EMBL" id="MT141826">
    <property type="protein sequence ID" value="QJA70850.1"/>
    <property type="molecule type" value="Genomic_DNA"/>
</dbReference>
<reference evidence="1" key="1">
    <citation type="submission" date="2020-03" db="EMBL/GenBank/DDBJ databases">
        <title>The deep terrestrial virosphere.</title>
        <authorList>
            <person name="Holmfeldt K."/>
            <person name="Nilsson E."/>
            <person name="Simone D."/>
            <person name="Lopez-Fernandez M."/>
            <person name="Wu X."/>
            <person name="de Brujin I."/>
            <person name="Lundin D."/>
            <person name="Andersson A."/>
            <person name="Bertilsson S."/>
            <person name="Dopson M."/>
        </authorList>
    </citation>
    <scope>NUCLEOTIDE SEQUENCE</scope>
    <source>
        <strain evidence="1">MM415A03535</strain>
        <strain evidence="2">MM415B05963</strain>
    </source>
</reference>
<gene>
    <name evidence="1" type="ORF">MM415A03535_0001</name>
    <name evidence="2" type="ORF">MM415B05963_0007</name>
</gene>
<dbReference type="AlphaFoldDB" id="A0A6M3JLY4"/>
<proteinExistence type="predicted"/>
<accession>A0A6M3JLY4</accession>
<dbReference type="EMBL" id="MT143524">
    <property type="protein sequence ID" value="QJA97777.1"/>
    <property type="molecule type" value="Genomic_DNA"/>
</dbReference>
<name>A0A6M3JLY4_9ZZZZ</name>
<organism evidence="1">
    <name type="scientific">viral metagenome</name>
    <dbReference type="NCBI Taxonomy" id="1070528"/>
    <lineage>
        <taxon>unclassified sequences</taxon>
        <taxon>metagenomes</taxon>
        <taxon>organismal metagenomes</taxon>
    </lineage>
</organism>